<evidence type="ECO:0000313" key="2">
    <source>
        <dbReference type="Proteomes" id="UP000092698"/>
    </source>
</evidence>
<dbReference type="InterPro" id="IPR023375">
    <property type="entry name" value="ADC_dom_sf"/>
</dbReference>
<dbReference type="Proteomes" id="UP000092698">
    <property type="component" value="Chromosome"/>
</dbReference>
<dbReference type="AlphaFoldDB" id="A0A1C7DAG6"/>
<dbReference type="RefSeq" id="WP_067788527.1">
    <property type="nucleotide sequence ID" value="NZ_CP016545.1"/>
</dbReference>
<name>A0A1C7DAG6_9SPHN</name>
<gene>
    <name evidence="1" type="ORF">A6F65_02149</name>
</gene>
<protein>
    <recommendedName>
        <fullName evidence="3">Acetoacetate decarboxylase (ADC)</fullName>
    </recommendedName>
</protein>
<accession>A0A1C7DAG6</accession>
<dbReference type="SUPFAM" id="SSF160104">
    <property type="entry name" value="Acetoacetate decarboxylase-like"/>
    <property type="match status" value="1"/>
</dbReference>
<evidence type="ECO:0000313" key="1">
    <source>
        <dbReference type="EMBL" id="ANU08435.1"/>
    </source>
</evidence>
<dbReference type="Gene3D" id="2.40.400.10">
    <property type="entry name" value="Acetoacetate decarboxylase-like"/>
    <property type="match status" value="1"/>
</dbReference>
<sequence length="299" mass="33009">MMGEQRFSEDWWSNWPQSDTYLASDGHVARIPLRLQSTNLVIYGGADLAEVMKEFEHEDTVPVSVGGRVPVQLWCNNFTDTDCGPTDRTNPYLETWFSFPVVAKSSPLKLPYESPFSLNVEHPDALVMTHRVLCGGDRDGYTVGAQSAISCGREVWGFPKHPGLADLAFDYVGDDEMTFAANHLGRSVYTLRARLPEAVEGHVSVSVDVATGPDTCITPSQNPHKAGFIPKQTRYATAMAATLAFAPWDTATDTLEIQGEDDHFGGLLKSWNFQPELKMHTSDFKVVARKPAGWGAELK</sequence>
<evidence type="ECO:0008006" key="3">
    <source>
        <dbReference type="Google" id="ProtNLM"/>
    </source>
</evidence>
<dbReference type="EMBL" id="CP016545">
    <property type="protein sequence ID" value="ANU08435.1"/>
    <property type="molecule type" value="Genomic_DNA"/>
</dbReference>
<keyword evidence="2" id="KW-1185">Reference proteome</keyword>
<dbReference type="STRING" id="645517.A6F65_02149"/>
<reference evidence="1 2" key="1">
    <citation type="submission" date="2016-07" db="EMBL/GenBank/DDBJ databases">
        <title>Complete genome sequence of Altererythrobacter namhicola JCM 16345T, containing esterase-encoding genes.</title>
        <authorList>
            <person name="Cheng H."/>
            <person name="Wu Y.-H."/>
            <person name="Jian S.-L."/>
            <person name="Huo Y.-Y."/>
            <person name="Wang C.-S."/>
            <person name="Xu X.-W."/>
        </authorList>
    </citation>
    <scope>NUCLEOTIDE SEQUENCE [LARGE SCALE GENOMIC DNA]</scope>
    <source>
        <strain evidence="1 2">JCM 16345</strain>
    </source>
</reference>
<dbReference type="KEGG" id="anh:A6F65_02149"/>
<proteinExistence type="predicted"/>
<organism evidence="1 2">
    <name type="scientific">Paraurantiacibacter namhicola</name>
    <dbReference type="NCBI Taxonomy" id="645517"/>
    <lineage>
        <taxon>Bacteria</taxon>
        <taxon>Pseudomonadati</taxon>
        <taxon>Pseudomonadota</taxon>
        <taxon>Alphaproteobacteria</taxon>
        <taxon>Sphingomonadales</taxon>
        <taxon>Erythrobacteraceae</taxon>
        <taxon>Paraurantiacibacter</taxon>
    </lineage>
</organism>
<dbReference type="OrthoDB" id="1633687at2"/>